<dbReference type="Proteomes" id="UP000235653">
    <property type="component" value="Unassembled WGS sequence"/>
</dbReference>
<proteinExistence type="predicted"/>
<dbReference type="OrthoDB" id="279578at2"/>
<dbReference type="AlphaFoldDB" id="A0A2P5P5E5"/>
<organism evidence="1 2">
    <name type="scientific">Dehalogenimonas etheniformans</name>
    <dbReference type="NCBI Taxonomy" id="1536648"/>
    <lineage>
        <taxon>Bacteria</taxon>
        <taxon>Bacillati</taxon>
        <taxon>Chloroflexota</taxon>
        <taxon>Dehalococcoidia</taxon>
        <taxon>Dehalococcoidales</taxon>
        <taxon>Dehalococcoidaceae</taxon>
        <taxon>Dehalogenimonas</taxon>
    </lineage>
</organism>
<sequence length="137" mass="16253">MNQHMRNEDRFRLLFLIAALYDFILGAVFFVFWQPIFDNILQIARPNYLAFYQAAAAFIFNMGIGFYFVYRNMYRNMDIIRLGIIFKIFYSAVAFYWVIFQGMPGIFALFGLMDLIFIVFFLLFLTQYKRGVTSVTG</sequence>
<gene>
    <name evidence="1" type="ORF">JP09_009310</name>
</gene>
<evidence type="ECO:0000313" key="1">
    <source>
        <dbReference type="EMBL" id="PPD57515.1"/>
    </source>
</evidence>
<comment type="caution">
    <text evidence="1">The sequence shown here is derived from an EMBL/GenBank/DDBJ whole genome shotgun (WGS) entry which is preliminary data.</text>
</comment>
<accession>A0A2P5P5E5</accession>
<evidence type="ECO:0000313" key="2">
    <source>
        <dbReference type="Proteomes" id="UP000235653"/>
    </source>
</evidence>
<dbReference type="EMBL" id="JQAN02000012">
    <property type="protein sequence ID" value="PPD57515.1"/>
    <property type="molecule type" value="Genomic_DNA"/>
</dbReference>
<reference evidence="1 2" key="1">
    <citation type="journal article" date="2017" name="ISME J.">
        <title>Grape pomace compost harbors organohalide-respiring Dehalogenimonas species with novel reductive dehalogenase genes.</title>
        <authorList>
            <person name="Yang Y."/>
            <person name="Higgins S.A."/>
            <person name="Yan J."/>
            <person name="Simsir B."/>
            <person name="Chourey K."/>
            <person name="Iyer R."/>
            <person name="Hettich R.L."/>
            <person name="Baldwin B."/>
            <person name="Ogles D.M."/>
            <person name="Loffler F.E."/>
        </authorList>
    </citation>
    <scope>NUCLEOTIDE SEQUENCE [LARGE SCALE GENOMIC DNA]</scope>
    <source>
        <strain evidence="1 2">GP</strain>
    </source>
</reference>
<dbReference type="RefSeq" id="WP_102331706.1">
    <property type="nucleotide sequence ID" value="NZ_CP058566.2"/>
</dbReference>
<protein>
    <submittedName>
        <fullName evidence="1">Uncharacterized protein</fullName>
    </submittedName>
</protein>
<name>A0A2P5P5E5_9CHLR</name>
<keyword evidence="2" id="KW-1185">Reference proteome</keyword>